<dbReference type="EMBL" id="DOLB01000010">
    <property type="protein sequence ID" value="HBT48346.1"/>
    <property type="molecule type" value="Genomic_DNA"/>
</dbReference>
<dbReference type="SUPFAM" id="SSF53187">
    <property type="entry name" value="Zn-dependent exopeptidases"/>
    <property type="match status" value="1"/>
</dbReference>
<name>A0A357VJF2_9THEO</name>
<keyword evidence="1" id="KW-0479">Metal-binding</keyword>
<keyword evidence="3" id="KW-0645">Protease</keyword>
<gene>
    <name evidence="3" type="ORF">DEA61_00385</name>
</gene>
<sequence length="62" mass="6706">IPYQLEILEFGGTDAGAIHLSRGGVPSGVISIPTRYVHSVSEMVDKKDVEASINLLIKILEK</sequence>
<protein>
    <submittedName>
        <fullName evidence="3">Aminopeptidase</fullName>
    </submittedName>
</protein>
<evidence type="ECO:0000256" key="2">
    <source>
        <dbReference type="ARBA" id="ARBA00022801"/>
    </source>
</evidence>
<dbReference type="GO" id="GO:0046872">
    <property type="term" value="F:metal ion binding"/>
    <property type="evidence" value="ECO:0007669"/>
    <property type="project" value="UniProtKB-KW"/>
</dbReference>
<dbReference type="PANTHER" id="PTHR32481">
    <property type="entry name" value="AMINOPEPTIDASE"/>
    <property type="match status" value="1"/>
</dbReference>
<keyword evidence="2" id="KW-0378">Hydrolase</keyword>
<reference evidence="3 4" key="1">
    <citation type="journal article" date="2018" name="Nat. Biotechnol.">
        <title>A standardized bacterial taxonomy based on genome phylogeny substantially revises the tree of life.</title>
        <authorList>
            <person name="Parks D.H."/>
            <person name="Chuvochina M."/>
            <person name="Waite D.W."/>
            <person name="Rinke C."/>
            <person name="Skarshewski A."/>
            <person name="Chaumeil P.A."/>
            <person name="Hugenholtz P."/>
        </authorList>
    </citation>
    <scope>NUCLEOTIDE SEQUENCE [LARGE SCALE GENOMIC DNA]</scope>
    <source>
        <strain evidence="3">UBA12544</strain>
    </source>
</reference>
<dbReference type="PANTHER" id="PTHR32481:SF0">
    <property type="entry name" value="AMINOPEPTIDASE YPDE-RELATED"/>
    <property type="match status" value="1"/>
</dbReference>
<dbReference type="AlphaFoldDB" id="A0A357VJF2"/>
<evidence type="ECO:0000313" key="3">
    <source>
        <dbReference type="EMBL" id="HBT48346.1"/>
    </source>
</evidence>
<organism evidence="3 4">
    <name type="scientific">Caldanaerobacter subterraneus</name>
    <dbReference type="NCBI Taxonomy" id="911092"/>
    <lineage>
        <taxon>Bacteria</taxon>
        <taxon>Bacillati</taxon>
        <taxon>Bacillota</taxon>
        <taxon>Clostridia</taxon>
        <taxon>Thermoanaerobacterales</taxon>
        <taxon>Thermoanaerobacteraceae</taxon>
        <taxon>Caldanaerobacter</taxon>
    </lineage>
</organism>
<dbReference type="Gene3D" id="3.40.630.10">
    <property type="entry name" value="Zn peptidases"/>
    <property type="match status" value="1"/>
</dbReference>
<dbReference type="InterPro" id="IPR008007">
    <property type="entry name" value="Peptidase_M42"/>
</dbReference>
<dbReference type="GO" id="GO:0004177">
    <property type="term" value="F:aminopeptidase activity"/>
    <property type="evidence" value="ECO:0007669"/>
    <property type="project" value="UniProtKB-KW"/>
</dbReference>
<keyword evidence="3" id="KW-0031">Aminopeptidase</keyword>
<evidence type="ECO:0000256" key="1">
    <source>
        <dbReference type="ARBA" id="ARBA00022723"/>
    </source>
</evidence>
<proteinExistence type="predicted"/>
<evidence type="ECO:0000313" key="4">
    <source>
        <dbReference type="Proteomes" id="UP000264445"/>
    </source>
</evidence>
<dbReference type="Pfam" id="PF05343">
    <property type="entry name" value="Peptidase_M42"/>
    <property type="match status" value="1"/>
</dbReference>
<dbReference type="Proteomes" id="UP000264445">
    <property type="component" value="Unassembled WGS sequence"/>
</dbReference>
<feature type="non-terminal residue" evidence="3">
    <location>
        <position position="1"/>
    </location>
</feature>
<dbReference type="InterPro" id="IPR051464">
    <property type="entry name" value="Peptidase_M42_aminopept"/>
</dbReference>
<accession>A0A357VJF2</accession>
<comment type="caution">
    <text evidence="3">The sequence shown here is derived from an EMBL/GenBank/DDBJ whole genome shotgun (WGS) entry which is preliminary data.</text>
</comment>